<organism evidence="1 2">
    <name type="scientific">Cohnella silvisoli</name>
    <dbReference type="NCBI Taxonomy" id="2873699"/>
    <lineage>
        <taxon>Bacteria</taxon>
        <taxon>Bacillati</taxon>
        <taxon>Bacillota</taxon>
        <taxon>Bacilli</taxon>
        <taxon>Bacillales</taxon>
        <taxon>Paenibacillaceae</taxon>
        <taxon>Cohnella</taxon>
    </lineage>
</organism>
<comment type="caution">
    <text evidence="1">The sequence shown here is derived from an EMBL/GenBank/DDBJ whole genome shotgun (WGS) entry which is preliminary data.</text>
</comment>
<proteinExistence type="predicted"/>
<dbReference type="RefSeq" id="WP_232187088.1">
    <property type="nucleotide sequence ID" value="NZ_JAIOAP010000011.1"/>
</dbReference>
<evidence type="ECO:0000313" key="1">
    <source>
        <dbReference type="EMBL" id="MEQ4484708.1"/>
    </source>
</evidence>
<evidence type="ECO:0008006" key="3">
    <source>
        <dbReference type="Google" id="ProtNLM"/>
    </source>
</evidence>
<accession>A0ABV1KX59</accession>
<sequence length="92" mass="10049">MKSVPGMGTSTFLLDQTTGLTAGFVSEVTTDVKGNVTTKIYDKTNRLSQVNDGATVQASYLYYADGSQQQVTYASGAKEVYTYYKNNLLKLK</sequence>
<reference evidence="1 2" key="1">
    <citation type="journal article" date="2023" name="Genome Announc.">
        <title>Pan-Genome Analyses of the Genus Cohnella and Proposal of the Novel Species Cohnella silvisoli sp. nov., Isolated from Forest Soil.</title>
        <authorList>
            <person name="Wang C."/>
            <person name="Mao L."/>
            <person name="Bao G."/>
            <person name="Zhu H."/>
        </authorList>
    </citation>
    <scope>NUCLEOTIDE SEQUENCE [LARGE SCALE GENOMIC DNA]</scope>
    <source>
        <strain evidence="1 2">NL03-T5-1</strain>
    </source>
</reference>
<protein>
    <recommendedName>
        <fullName evidence="3">RHS repeat-associated core domain-containing protein</fullName>
    </recommendedName>
</protein>
<evidence type="ECO:0000313" key="2">
    <source>
        <dbReference type="Proteomes" id="UP001493487"/>
    </source>
</evidence>
<dbReference type="Gene3D" id="2.180.10.10">
    <property type="entry name" value="RHS repeat-associated core"/>
    <property type="match status" value="1"/>
</dbReference>
<dbReference type="Proteomes" id="UP001493487">
    <property type="component" value="Unassembled WGS sequence"/>
</dbReference>
<keyword evidence="2" id="KW-1185">Reference proteome</keyword>
<gene>
    <name evidence="1" type="ORF">QJS35_20190</name>
</gene>
<name>A0ABV1KX59_9BACL</name>
<dbReference type="EMBL" id="JASKHM010000012">
    <property type="protein sequence ID" value="MEQ4484708.1"/>
    <property type="molecule type" value="Genomic_DNA"/>
</dbReference>